<accession>A0A383E022</accession>
<sequence>GSTVFDPFGKTEQSGLTDDGIIVYNYGRNHISLSSRIGVTV</sequence>
<proteinExistence type="predicted"/>
<reference evidence="1" key="1">
    <citation type="submission" date="2018-05" db="EMBL/GenBank/DDBJ databases">
        <authorList>
            <person name="Lanie J.A."/>
            <person name="Ng W.-L."/>
            <person name="Kazmierczak K.M."/>
            <person name="Andrzejewski T.M."/>
            <person name="Davidsen T.M."/>
            <person name="Wayne K.J."/>
            <person name="Tettelin H."/>
            <person name="Glass J.I."/>
            <person name="Rusch D."/>
            <person name="Podicherti R."/>
            <person name="Tsui H.-C.T."/>
            <person name="Winkler M.E."/>
        </authorList>
    </citation>
    <scope>NUCLEOTIDE SEQUENCE</scope>
</reference>
<feature type="non-terminal residue" evidence="1">
    <location>
        <position position="1"/>
    </location>
</feature>
<protein>
    <submittedName>
        <fullName evidence="1">Uncharacterized protein</fullName>
    </submittedName>
</protein>
<gene>
    <name evidence="1" type="ORF">METZ01_LOCUS503031</name>
</gene>
<name>A0A383E022_9ZZZZ</name>
<dbReference type="EMBL" id="UINC01221727">
    <property type="protein sequence ID" value="SVE50177.1"/>
    <property type="molecule type" value="Genomic_DNA"/>
</dbReference>
<dbReference type="AlphaFoldDB" id="A0A383E022"/>
<organism evidence="1">
    <name type="scientific">marine metagenome</name>
    <dbReference type="NCBI Taxonomy" id="408172"/>
    <lineage>
        <taxon>unclassified sequences</taxon>
        <taxon>metagenomes</taxon>
        <taxon>ecological metagenomes</taxon>
    </lineage>
</organism>
<evidence type="ECO:0000313" key="1">
    <source>
        <dbReference type="EMBL" id="SVE50177.1"/>
    </source>
</evidence>